<dbReference type="RefSeq" id="WP_206101158.1">
    <property type="nucleotide sequence ID" value="NZ_CP070969.1"/>
</dbReference>
<dbReference type="SUPFAM" id="SSF56300">
    <property type="entry name" value="Metallo-dependent phosphatases"/>
    <property type="match status" value="1"/>
</dbReference>
<evidence type="ECO:0000313" key="2">
    <source>
        <dbReference type="Proteomes" id="UP000663452"/>
    </source>
</evidence>
<organism evidence="1 2">
    <name type="scientific">Paenibacillus tianjinensis</name>
    <dbReference type="NCBI Taxonomy" id="2810347"/>
    <lineage>
        <taxon>Bacteria</taxon>
        <taxon>Bacillati</taxon>
        <taxon>Bacillota</taxon>
        <taxon>Bacilli</taxon>
        <taxon>Bacillales</taxon>
        <taxon>Paenibacillaceae</taxon>
        <taxon>Paenibacillus</taxon>
    </lineage>
</organism>
<name>A0ABX7LAQ1_9BACL</name>
<keyword evidence="2" id="KW-1185">Reference proteome</keyword>
<dbReference type="InterPro" id="IPR029052">
    <property type="entry name" value="Metallo-depent_PP-like"/>
</dbReference>
<evidence type="ECO:0000313" key="1">
    <source>
        <dbReference type="EMBL" id="QSF43525.1"/>
    </source>
</evidence>
<dbReference type="EMBL" id="CP070969">
    <property type="protein sequence ID" value="QSF43525.1"/>
    <property type="molecule type" value="Genomic_DNA"/>
</dbReference>
<accession>A0ABX7LAQ1</accession>
<gene>
    <name evidence="1" type="ORF">JRJ22_19880</name>
</gene>
<sequence>MSTPLNILDNESYEEFLIRLGSSKDELDLSWGKIASIMNEHLSEDFSESKYRKEFHLLSRGITIGVKKSADNGYVREIEDKTVELQKQKYQFQDQKREYNNKIKLIAKYEHLKDEIASAIKQLEKIKPLPYSPVKESFSDVRANVLFSDFHYGQESNNTLNVFNPDVFDKRFEHLVSRTIHYCKKHSVDELTIGSLGDQIAGFIHLTSRIEQSEDVISQIQYISERLAEAIAEISKHVRKVRVINIIGNHSRTFQNKNDSIMKENFENIIPWYLESRLRDFDNVEVLKGEDGYFVDETFSKPHLYVHGDLDHVSSIARTIPQFLGIIPSYCFQGHIHHDTVKDYGRTIVISNGSLCGADSYAVSKRMYADAMQKMHIFDENERIEYKIDINLQDIK</sequence>
<protein>
    <recommendedName>
        <fullName evidence="3">Calcineurin-like phosphoesterase superfamily domain-containing protein</fullName>
    </recommendedName>
</protein>
<evidence type="ECO:0008006" key="3">
    <source>
        <dbReference type="Google" id="ProtNLM"/>
    </source>
</evidence>
<dbReference type="Proteomes" id="UP000663452">
    <property type="component" value="Chromosome"/>
</dbReference>
<dbReference type="Gene3D" id="3.60.21.10">
    <property type="match status" value="1"/>
</dbReference>
<proteinExistence type="predicted"/>
<reference evidence="1 2" key="1">
    <citation type="submission" date="2021-02" db="EMBL/GenBank/DDBJ databases">
        <title>Paenibacillus tianjinensis sp. nov.</title>
        <authorList>
            <person name="Liu H."/>
        </authorList>
    </citation>
    <scope>NUCLEOTIDE SEQUENCE [LARGE SCALE GENOMIC DNA]</scope>
    <source>
        <strain evidence="1 2">TB2019</strain>
    </source>
</reference>